<evidence type="ECO:0000256" key="7">
    <source>
        <dbReference type="ARBA" id="ARBA00023136"/>
    </source>
</evidence>
<comment type="caution">
    <text evidence="12">The sequence shown here is derived from an EMBL/GenBank/DDBJ whole genome shotgun (WGS) entry which is preliminary data.</text>
</comment>
<feature type="domain" description="Syntaxin 6/10/61 N-terminal" evidence="11">
    <location>
        <begin position="11"/>
        <end position="104"/>
    </location>
</feature>
<name>A0AAN9J444_CROPI</name>
<dbReference type="PANTHER" id="PTHR34949">
    <property type="entry name" value="OS05G0443700 PROTEIN"/>
    <property type="match status" value="1"/>
</dbReference>
<evidence type="ECO:0000256" key="10">
    <source>
        <dbReference type="SAM" id="Phobius"/>
    </source>
</evidence>
<keyword evidence="7 10" id="KW-0472">Membrane</keyword>
<evidence type="ECO:0000256" key="3">
    <source>
        <dbReference type="ARBA" id="ARBA00022692"/>
    </source>
</evidence>
<dbReference type="PANTHER" id="PTHR34949:SF6">
    <property type="entry name" value="EXPRESSED PROTEIN"/>
    <property type="match status" value="1"/>
</dbReference>
<evidence type="ECO:0000256" key="1">
    <source>
        <dbReference type="ARBA" id="ARBA00009063"/>
    </source>
</evidence>
<evidence type="ECO:0000259" key="11">
    <source>
        <dbReference type="Pfam" id="PF09177"/>
    </source>
</evidence>
<dbReference type="CDD" id="cd21442">
    <property type="entry name" value="SNARE_NTD_STX6-like"/>
    <property type="match status" value="1"/>
</dbReference>
<dbReference type="GO" id="GO:0005794">
    <property type="term" value="C:Golgi apparatus"/>
    <property type="evidence" value="ECO:0007669"/>
    <property type="project" value="UniProtKB-SubCell"/>
</dbReference>
<dbReference type="Pfam" id="PF09177">
    <property type="entry name" value="STX6_10_61_N"/>
    <property type="match status" value="1"/>
</dbReference>
<dbReference type="SUPFAM" id="SSF47661">
    <property type="entry name" value="t-snare proteins"/>
    <property type="match status" value="1"/>
</dbReference>
<gene>
    <name evidence="12" type="ORF">RIF29_05947</name>
</gene>
<protein>
    <recommendedName>
        <fullName evidence="11">Syntaxin 6/10/61 N-terminal domain-containing protein</fullName>
    </recommendedName>
</protein>
<dbReference type="FunFam" id="1.20.58.90:FF:000004">
    <property type="entry name" value="Syntaxin 10"/>
    <property type="match status" value="1"/>
</dbReference>
<evidence type="ECO:0000256" key="4">
    <source>
        <dbReference type="ARBA" id="ARBA00022927"/>
    </source>
</evidence>
<feature type="transmembrane region" description="Helical" evidence="10">
    <location>
        <begin position="325"/>
        <end position="349"/>
    </location>
</feature>
<evidence type="ECO:0000256" key="2">
    <source>
        <dbReference type="ARBA" id="ARBA00022448"/>
    </source>
</evidence>
<dbReference type="Proteomes" id="UP001372338">
    <property type="component" value="Unassembled WGS sequence"/>
</dbReference>
<dbReference type="GO" id="GO:0048193">
    <property type="term" value="P:Golgi vesicle transport"/>
    <property type="evidence" value="ECO:0007669"/>
    <property type="project" value="InterPro"/>
</dbReference>
<dbReference type="InterPro" id="IPR010989">
    <property type="entry name" value="SNARE"/>
</dbReference>
<proteinExistence type="inferred from homology"/>
<dbReference type="EMBL" id="JAYWIO010000001">
    <property type="protein sequence ID" value="KAK7291073.1"/>
    <property type="molecule type" value="Genomic_DNA"/>
</dbReference>
<accession>A0AAN9J444</accession>
<evidence type="ECO:0000313" key="12">
    <source>
        <dbReference type="EMBL" id="KAK7291073.1"/>
    </source>
</evidence>
<dbReference type="Gene3D" id="1.20.58.90">
    <property type="match status" value="1"/>
</dbReference>
<keyword evidence="6" id="KW-0333">Golgi apparatus</keyword>
<keyword evidence="5 10" id="KW-1133">Transmembrane helix</keyword>
<dbReference type="GO" id="GO:0015031">
    <property type="term" value="P:protein transport"/>
    <property type="evidence" value="ECO:0007669"/>
    <property type="project" value="UniProtKB-KW"/>
</dbReference>
<organism evidence="12 13">
    <name type="scientific">Crotalaria pallida</name>
    <name type="common">Smooth rattlebox</name>
    <name type="synonym">Crotalaria striata</name>
    <dbReference type="NCBI Taxonomy" id="3830"/>
    <lineage>
        <taxon>Eukaryota</taxon>
        <taxon>Viridiplantae</taxon>
        <taxon>Streptophyta</taxon>
        <taxon>Embryophyta</taxon>
        <taxon>Tracheophyta</taxon>
        <taxon>Spermatophyta</taxon>
        <taxon>Magnoliopsida</taxon>
        <taxon>eudicotyledons</taxon>
        <taxon>Gunneridae</taxon>
        <taxon>Pentapetalae</taxon>
        <taxon>rosids</taxon>
        <taxon>fabids</taxon>
        <taxon>Fabales</taxon>
        <taxon>Fabaceae</taxon>
        <taxon>Papilionoideae</taxon>
        <taxon>50 kb inversion clade</taxon>
        <taxon>genistoids sensu lato</taxon>
        <taxon>core genistoids</taxon>
        <taxon>Crotalarieae</taxon>
        <taxon>Crotalaria</taxon>
    </lineage>
</organism>
<keyword evidence="4" id="KW-0653">Protein transport</keyword>
<keyword evidence="13" id="KW-1185">Reference proteome</keyword>
<dbReference type="InterPro" id="IPR015260">
    <property type="entry name" value="Syntaxin-6/10/61_N"/>
</dbReference>
<comment type="similarity">
    <text evidence="1">Belongs to the syntaxin family.</text>
</comment>
<evidence type="ECO:0000256" key="8">
    <source>
        <dbReference type="ARBA" id="ARBA00037801"/>
    </source>
</evidence>
<dbReference type="GO" id="GO:0016020">
    <property type="term" value="C:membrane"/>
    <property type="evidence" value="ECO:0007669"/>
    <property type="project" value="InterPro"/>
</dbReference>
<dbReference type="AlphaFoldDB" id="A0AAN9J444"/>
<keyword evidence="2" id="KW-0813">Transport</keyword>
<sequence>MASSFDRWEKDPFFNAAEEVQESADRLESAYRTWIHASKDSSSMWNSDEFHRDLHAALGTAKWQLEEFKRAVGSSYSKSLREGESPRNRHQDFIDAIEDKVTNVDHLLSESNRSAGKASLPWVHLDEGEQNELALFLSGMPAAESNNPTTCNSMVSENPRLSDQDSASDSRNFHVSSGWGEATEEMSHGHRRAASASPDISSWKIAVSDDALHSSSSGGSYGPMPKIPSLSGFLSSIEPVKLKWPRNGYRKLKAVDHHKETDSALLPTVELNRGTNACNERSKSYLDGCDECYDKQLHGWYGAIQRQLQRSQYQLQYSQPVRTTVWIVFLLCLIGKPVFSSYALVYCSVPSLKDNLILHW</sequence>
<evidence type="ECO:0000256" key="9">
    <source>
        <dbReference type="SAM" id="MobiDB-lite"/>
    </source>
</evidence>
<comment type="subcellular location">
    <subcellularLocation>
        <location evidence="8">Golgi apparatus</location>
        <location evidence="8">trans-Golgi network membrane</location>
        <topology evidence="8">Single-pass type IV membrane protein</topology>
    </subcellularLocation>
</comment>
<evidence type="ECO:0000256" key="5">
    <source>
        <dbReference type="ARBA" id="ARBA00022989"/>
    </source>
</evidence>
<keyword evidence="3 10" id="KW-0812">Transmembrane</keyword>
<evidence type="ECO:0000256" key="6">
    <source>
        <dbReference type="ARBA" id="ARBA00023034"/>
    </source>
</evidence>
<evidence type="ECO:0000313" key="13">
    <source>
        <dbReference type="Proteomes" id="UP001372338"/>
    </source>
</evidence>
<reference evidence="12 13" key="1">
    <citation type="submission" date="2024-01" db="EMBL/GenBank/DDBJ databases">
        <title>The genomes of 5 underutilized Papilionoideae crops provide insights into root nodulation and disease resistanc.</title>
        <authorList>
            <person name="Yuan L."/>
        </authorList>
    </citation>
    <scope>NUCLEOTIDE SEQUENCE [LARGE SCALE GENOMIC DNA]</scope>
    <source>
        <strain evidence="12">ZHUSHIDOU_FW_LH</strain>
        <tissue evidence="12">Leaf</tissue>
    </source>
</reference>
<feature type="region of interest" description="Disordered" evidence="9">
    <location>
        <begin position="145"/>
        <end position="175"/>
    </location>
</feature>